<gene>
    <name evidence="2" type="ORF">Cyrtocomes_00102</name>
</gene>
<reference evidence="2 3" key="1">
    <citation type="submission" date="2023-02" db="EMBL/GenBank/DDBJ databases">
        <title>Host association and intracellularity evolved multiple times independently in the Rickettsiales.</title>
        <authorList>
            <person name="Castelli M."/>
            <person name="Nardi T."/>
            <person name="Gammuto L."/>
            <person name="Bellinzona G."/>
            <person name="Sabaneyeva E."/>
            <person name="Potekhin A."/>
            <person name="Serra V."/>
            <person name="Petroni G."/>
            <person name="Sassera D."/>
        </authorList>
    </citation>
    <scope>NUCLEOTIDE SEQUENCE [LARGE SCALE GENOMIC DNA]</scope>
    <source>
        <strain evidence="2 3">BOD18</strain>
    </source>
</reference>
<proteinExistence type="predicted"/>
<sequence length="64" mass="7324">MQVFIEEFAKHVKENIILVMDGAGWHKGLKIPGNIEILYLSPYSPELNPVERLWQYIKAAGAKK</sequence>
<dbReference type="Pfam" id="PF13358">
    <property type="entry name" value="DDE_3"/>
    <property type="match status" value="1"/>
</dbReference>
<feature type="domain" description="Tc1-like transposase DDE" evidence="1">
    <location>
        <begin position="2"/>
        <end position="61"/>
    </location>
</feature>
<dbReference type="Gene3D" id="3.30.420.10">
    <property type="entry name" value="Ribonuclease H-like superfamily/Ribonuclease H"/>
    <property type="match status" value="1"/>
</dbReference>
<dbReference type="EMBL" id="JARGYT010000003">
    <property type="protein sequence ID" value="MDZ5761744.1"/>
    <property type="molecule type" value="Genomic_DNA"/>
</dbReference>
<comment type="caution">
    <text evidence="2">The sequence shown here is derived from an EMBL/GenBank/DDBJ whole genome shotgun (WGS) entry which is preliminary data.</text>
</comment>
<dbReference type="InterPro" id="IPR036397">
    <property type="entry name" value="RNaseH_sf"/>
</dbReference>
<protein>
    <submittedName>
        <fullName evidence="2">IS630 family transposase domain protein</fullName>
    </submittedName>
</protein>
<dbReference type="InterPro" id="IPR038717">
    <property type="entry name" value="Tc1-like_DDE_dom"/>
</dbReference>
<keyword evidence="3" id="KW-1185">Reference proteome</keyword>
<accession>A0ABU5L6J0</accession>
<evidence type="ECO:0000259" key="1">
    <source>
        <dbReference type="Pfam" id="PF13358"/>
    </source>
</evidence>
<organism evidence="2 3">
    <name type="scientific">Candidatus Cyrtobacter comes</name>
    <dbReference type="NCBI Taxonomy" id="675776"/>
    <lineage>
        <taxon>Bacteria</taxon>
        <taxon>Pseudomonadati</taxon>
        <taxon>Pseudomonadota</taxon>
        <taxon>Alphaproteobacteria</taxon>
        <taxon>Rickettsiales</taxon>
        <taxon>Candidatus Midichloriaceae</taxon>
        <taxon>Candidatus Cyrtobacter</taxon>
    </lineage>
</organism>
<dbReference type="Proteomes" id="UP001293791">
    <property type="component" value="Unassembled WGS sequence"/>
</dbReference>
<evidence type="ECO:0000313" key="2">
    <source>
        <dbReference type="EMBL" id="MDZ5761744.1"/>
    </source>
</evidence>
<evidence type="ECO:0000313" key="3">
    <source>
        <dbReference type="Proteomes" id="UP001293791"/>
    </source>
</evidence>
<name>A0ABU5L6J0_9RICK</name>